<protein>
    <submittedName>
        <fullName evidence="1">Extracellular solute-binding protein</fullName>
    </submittedName>
</protein>
<sequence length="433" mass="48572">MMSTRGRIISTMLVSAALMMGFSLGAVAQKKVVIWHFGGLPAEHKWVDECIKDFNAAHPEMKVERIEKSWMTKSEELISAWQVKAMPDIISRDSVSIPDMVEMGMLAPLSELFAEDIAAMKGRWLEPAWNLCNYEGAQYGVPTYVDIAPMLAYNRNMFAEAGILVPTNWSQVVEAAKKLYTPEHYGIILPATLGLNDLQVFIGIAYGNGGRFLSPEGDKVVFNGKGFVDALQLYVDLFRKHKVTPPGTLEIDYMKTIELFLRERTAMAVGMSWFPIVVQNLGVPEGFDYRMASFPVKEKITGKYPSAAAIMDATTTYMMISTSKVKKEAWEFMKWVTRPETMRMWAGVRIEGRVPTTHEGFKTPEIAKTYPDLVREYEKGTVFKGAISMPSFPGFTEMTKVFGLSLQGALLGEPVQEALDERAEECQDILEEM</sequence>
<dbReference type="PANTHER" id="PTHR43649">
    <property type="entry name" value="ARABINOSE-BINDING PROTEIN-RELATED"/>
    <property type="match status" value="1"/>
</dbReference>
<dbReference type="EMBL" id="SOIJ01000211">
    <property type="protein sequence ID" value="TET92443.1"/>
    <property type="molecule type" value="Genomic_DNA"/>
</dbReference>
<accession>A0A523YLI8</accession>
<dbReference type="Gene3D" id="3.40.190.10">
    <property type="entry name" value="Periplasmic binding protein-like II"/>
    <property type="match status" value="1"/>
</dbReference>
<dbReference type="InterPro" id="IPR050490">
    <property type="entry name" value="Bact_solute-bd_prot1"/>
</dbReference>
<name>A0A523YLI8_UNCAE</name>
<dbReference type="AlphaFoldDB" id="A0A523YLI8"/>
<comment type="caution">
    <text evidence="1">The sequence shown here is derived from an EMBL/GenBank/DDBJ whole genome shotgun (WGS) entry which is preliminary data.</text>
</comment>
<evidence type="ECO:0000313" key="1">
    <source>
        <dbReference type="EMBL" id="TET92443.1"/>
    </source>
</evidence>
<dbReference type="SUPFAM" id="SSF53850">
    <property type="entry name" value="Periplasmic binding protein-like II"/>
    <property type="match status" value="1"/>
</dbReference>
<evidence type="ECO:0000313" key="2">
    <source>
        <dbReference type="Proteomes" id="UP000316925"/>
    </source>
</evidence>
<reference evidence="1 2" key="1">
    <citation type="submission" date="2019-03" db="EMBL/GenBank/DDBJ databases">
        <title>Metabolic potential of uncultured bacteria and archaea associated with petroleum seepage in deep-sea sediments.</title>
        <authorList>
            <person name="Dong X."/>
            <person name="Hubert C."/>
        </authorList>
    </citation>
    <scope>NUCLEOTIDE SEQUENCE [LARGE SCALE GENOMIC DNA]</scope>
    <source>
        <strain evidence="1">E29_bin28</strain>
    </source>
</reference>
<dbReference type="Proteomes" id="UP000316925">
    <property type="component" value="Unassembled WGS sequence"/>
</dbReference>
<proteinExistence type="predicted"/>
<dbReference type="InterPro" id="IPR006059">
    <property type="entry name" value="SBP"/>
</dbReference>
<gene>
    <name evidence="1" type="ORF">E3J33_03745</name>
</gene>
<dbReference type="PANTHER" id="PTHR43649:SF12">
    <property type="entry name" value="DIACETYLCHITOBIOSE BINDING PROTEIN DASA"/>
    <property type="match status" value="1"/>
</dbReference>
<organism evidence="1 2">
    <name type="scientific">Aerophobetes bacterium</name>
    <dbReference type="NCBI Taxonomy" id="2030807"/>
    <lineage>
        <taxon>Bacteria</taxon>
        <taxon>Candidatus Aerophobota</taxon>
    </lineage>
</organism>
<dbReference type="Pfam" id="PF01547">
    <property type="entry name" value="SBP_bac_1"/>
    <property type="match status" value="1"/>
</dbReference>